<dbReference type="EMBL" id="VYKK01000008">
    <property type="protein sequence ID" value="KAA9005465.1"/>
    <property type="molecule type" value="Genomic_DNA"/>
</dbReference>
<dbReference type="OrthoDB" id="9811523at2"/>
<dbReference type="Gene3D" id="3.40.630.30">
    <property type="match status" value="1"/>
</dbReference>
<dbReference type="InterPro" id="IPR016181">
    <property type="entry name" value="Acyl_CoA_acyltransferase"/>
</dbReference>
<dbReference type="InterPro" id="IPR051531">
    <property type="entry name" value="N-acetyltransferase"/>
</dbReference>
<gene>
    <name evidence="2" type="ORF">F4V43_08330</name>
</gene>
<comment type="caution">
    <text evidence="2">The sequence shown here is derived from an EMBL/GenBank/DDBJ whole genome shotgun (WGS) entry which is preliminary data.</text>
</comment>
<evidence type="ECO:0000313" key="3">
    <source>
        <dbReference type="Proteomes" id="UP000367750"/>
    </source>
</evidence>
<dbReference type="RefSeq" id="WP_150457778.1">
    <property type="nucleotide sequence ID" value="NZ_VYKK01000008.1"/>
</dbReference>
<evidence type="ECO:0000313" key="2">
    <source>
        <dbReference type="EMBL" id="KAA9005465.1"/>
    </source>
</evidence>
<organism evidence="2 3">
    <name type="scientific">Paenibacillus spiritus</name>
    <dbReference type="NCBI Taxonomy" id="2496557"/>
    <lineage>
        <taxon>Bacteria</taxon>
        <taxon>Bacillati</taxon>
        <taxon>Bacillota</taxon>
        <taxon>Bacilli</taxon>
        <taxon>Bacillales</taxon>
        <taxon>Paenibacillaceae</taxon>
        <taxon>Paenibacillus</taxon>
    </lineage>
</organism>
<dbReference type="PANTHER" id="PTHR43792:SF9">
    <property type="entry name" value="RIBOSOMAL-PROTEIN-ALANINE ACETYLTRANSFERASE"/>
    <property type="match status" value="1"/>
</dbReference>
<dbReference type="PANTHER" id="PTHR43792">
    <property type="entry name" value="GNAT FAMILY, PUTATIVE (AFU_ORTHOLOGUE AFUA_3G00765)-RELATED-RELATED"/>
    <property type="match status" value="1"/>
</dbReference>
<dbReference type="PROSITE" id="PS51186">
    <property type="entry name" value="GNAT"/>
    <property type="match status" value="1"/>
</dbReference>
<name>A0A5J5GBH2_9BACL</name>
<keyword evidence="3" id="KW-1185">Reference proteome</keyword>
<feature type="domain" description="N-acetyltransferase" evidence="1">
    <location>
        <begin position="18"/>
        <end position="178"/>
    </location>
</feature>
<protein>
    <submittedName>
        <fullName evidence="2">GNAT family N-acetyltransferase</fullName>
    </submittedName>
</protein>
<dbReference type="Pfam" id="PF13302">
    <property type="entry name" value="Acetyltransf_3"/>
    <property type="match status" value="1"/>
</dbReference>
<dbReference type="InterPro" id="IPR000182">
    <property type="entry name" value="GNAT_dom"/>
</dbReference>
<keyword evidence="2" id="KW-0808">Transferase</keyword>
<proteinExistence type="predicted"/>
<dbReference type="GO" id="GO:0005737">
    <property type="term" value="C:cytoplasm"/>
    <property type="evidence" value="ECO:0007669"/>
    <property type="project" value="TreeGrafter"/>
</dbReference>
<sequence>MVIDRLFRAFPEIESGRLALREIEDRHLDGVYELYSNEKVFEYCGILPKNNRATLKTMIGRFSRDFQKKSRVKWGIFYSDDPNSLLGIIEVFEIHQKVNAVTLGYYLSESRWGQGIASEAVGLVVRFLFQQVKVNRIQAEVMPGNGASKRVLLRNGFKYEGTLRQAALWSGQGIVDLEIYGLLLEEYAL</sequence>
<dbReference type="GO" id="GO:0008999">
    <property type="term" value="F:protein-N-terminal-alanine acetyltransferase activity"/>
    <property type="evidence" value="ECO:0007669"/>
    <property type="project" value="TreeGrafter"/>
</dbReference>
<accession>A0A5J5GBH2</accession>
<dbReference type="SUPFAM" id="SSF55729">
    <property type="entry name" value="Acyl-CoA N-acyltransferases (Nat)"/>
    <property type="match status" value="1"/>
</dbReference>
<dbReference type="AlphaFoldDB" id="A0A5J5GBH2"/>
<dbReference type="Proteomes" id="UP000367750">
    <property type="component" value="Unassembled WGS sequence"/>
</dbReference>
<reference evidence="2 3" key="1">
    <citation type="submission" date="2019-09" db="EMBL/GenBank/DDBJ databases">
        <title>Bacillus ochoae sp. nov., Paenibacillus whitsoniae sp. nov., Paenibacillus spiritus sp. nov. Isolated from the Mars Exploration Rover during spacecraft assembly.</title>
        <authorList>
            <person name="Seuylemezian A."/>
            <person name="Vaishampayan P."/>
        </authorList>
    </citation>
    <scope>NUCLEOTIDE SEQUENCE [LARGE SCALE GENOMIC DNA]</scope>
    <source>
        <strain evidence="2 3">MER_111</strain>
    </source>
</reference>
<evidence type="ECO:0000259" key="1">
    <source>
        <dbReference type="PROSITE" id="PS51186"/>
    </source>
</evidence>